<dbReference type="GO" id="GO:0005829">
    <property type="term" value="C:cytosol"/>
    <property type="evidence" value="ECO:0007669"/>
    <property type="project" value="TreeGrafter"/>
</dbReference>
<dbReference type="GO" id="GO:0016812">
    <property type="term" value="F:hydrolase activity, acting on carbon-nitrogen (but not peptide) bonds, in cyclic amides"/>
    <property type="evidence" value="ECO:0007669"/>
    <property type="project" value="TreeGrafter"/>
</dbReference>
<dbReference type="AlphaFoldDB" id="A0A383AYA1"/>
<dbReference type="FunFam" id="3.20.20.140:FF:000174">
    <property type="entry name" value="Dihydropyrimidinase-related protein 2"/>
    <property type="match status" value="1"/>
</dbReference>
<feature type="non-terminal residue" evidence="2">
    <location>
        <position position="1"/>
    </location>
</feature>
<comment type="similarity">
    <text evidence="1">Belongs to the metallo-dependent hydrolases superfamily. Hydantoinase/dihydropyrimidinase family.</text>
</comment>
<feature type="non-terminal residue" evidence="2">
    <location>
        <position position="249"/>
    </location>
</feature>
<dbReference type="PANTHER" id="PTHR11647">
    <property type="entry name" value="HYDRANTOINASE/DIHYDROPYRIMIDINASE FAMILY MEMBER"/>
    <property type="match status" value="1"/>
</dbReference>
<dbReference type="InterPro" id="IPR050378">
    <property type="entry name" value="Metallo-dep_Hydrolases_sf"/>
</dbReference>
<name>A0A383AYA1_9ZZZZ</name>
<dbReference type="PANTHER" id="PTHR11647:SF1">
    <property type="entry name" value="COLLAPSIN RESPONSE MEDIATOR PROTEIN"/>
    <property type="match status" value="1"/>
</dbReference>
<protein>
    <submittedName>
        <fullName evidence="2">Uncharacterized protein</fullName>
    </submittedName>
</protein>
<gene>
    <name evidence="2" type="ORF">METZ01_LOCUS465049</name>
</gene>
<evidence type="ECO:0000313" key="2">
    <source>
        <dbReference type="EMBL" id="SVE12195.1"/>
    </source>
</evidence>
<accession>A0A383AYA1</accession>
<dbReference type="EMBL" id="UINC01195572">
    <property type="protein sequence ID" value="SVE12195.1"/>
    <property type="molecule type" value="Genomic_DNA"/>
</dbReference>
<dbReference type="Gene3D" id="3.20.20.140">
    <property type="entry name" value="Metal-dependent hydrolases"/>
    <property type="match status" value="1"/>
</dbReference>
<reference evidence="2" key="1">
    <citation type="submission" date="2018-05" db="EMBL/GenBank/DDBJ databases">
        <authorList>
            <person name="Lanie J.A."/>
            <person name="Ng W.-L."/>
            <person name="Kazmierczak K.M."/>
            <person name="Andrzejewski T.M."/>
            <person name="Davidsen T.M."/>
            <person name="Wayne K.J."/>
            <person name="Tettelin H."/>
            <person name="Glass J.I."/>
            <person name="Rusch D."/>
            <person name="Podicherti R."/>
            <person name="Tsui H.-C.T."/>
            <person name="Winkler M.E."/>
        </authorList>
    </citation>
    <scope>NUCLEOTIDE SEQUENCE</scope>
</reference>
<evidence type="ECO:0000256" key="1">
    <source>
        <dbReference type="ARBA" id="ARBA00008829"/>
    </source>
</evidence>
<dbReference type="SUPFAM" id="SSF51556">
    <property type="entry name" value="Metallo-dependent hydrolases"/>
    <property type="match status" value="1"/>
</dbReference>
<sequence>VMPGGVDPHVHLGGRRADDYRTGSMAALAGGITTISNFAFPAQGQTLAEAVAREAALIEEQALADVILHAGINDPVTQQEQMSTLLAETGQASIKVFMVNASFDANIRAYLATMAAAGRAGILTMVHTEDGPILARAVEQLTAAGKTSLEYFPDSRPVLGEVVAMQRAVAMAEQTGSPIYAVHVSSERALRVAQDAQARGVTVFVETRPIYLHLTRERFDGPDRGLYVGQPPLREQSDQDALWNGLANG</sequence>
<proteinExistence type="inferred from homology"/>
<dbReference type="InterPro" id="IPR032466">
    <property type="entry name" value="Metal_Hydrolase"/>
</dbReference>
<organism evidence="2">
    <name type="scientific">marine metagenome</name>
    <dbReference type="NCBI Taxonomy" id="408172"/>
    <lineage>
        <taxon>unclassified sequences</taxon>
        <taxon>metagenomes</taxon>
        <taxon>ecological metagenomes</taxon>
    </lineage>
</organism>